<gene>
    <name evidence="1" type="ORF">ANIA_11652</name>
</gene>
<protein>
    <submittedName>
        <fullName evidence="1">Uncharacterized protein</fullName>
    </submittedName>
</protein>
<keyword evidence="2" id="KW-1185">Reference proteome</keyword>
<name>C8VQB1_EMENI</name>
<dbReference type="KEGG" id="ani:ANIA_11652"/>
<reference evidence="2" key="2">
    <citation type="journal article" date="2009" name="Fungal Genet. Biol.">
        <title>The 2008 update of the Aspergillus nidulans genome annotation: a community effort.</title>
        <authorList>
            <person name="Wortman J.R."/>
            <person name="Gilsenan J.M."/>
            <person name="Joardar V."/>
            <person name="Deegan J."/>
            <person name="Clutterbuck J."/>
            <person name="Andersen M.R."/>
            <person name="Archer D."/>
            <person name="Bencina M."/>
            <person name="Braus G."/>
            <person name="Coutinho P."/>
            <person name="von Dohren H."/>
            <person name="Doonan J."/>
            <person name="Driessen A.J."/>
            <person name="Durek P."/>
            <person name="Espeso E."/>
            <person name="Fekete E."/>
            <person name="Flipphi M."/>
            <person name="Estrada C.G."/>
            <person name="Geysens S."/>
            <person name="Goldman G."/>
            <person name="de Groot P.W."/>
            <person name="Hansen K."/>
            <person name="Harris S.D."/>
            <person name="Heinekamp T."/>
            <person name="Helmstaedt K."/>
            <person name="Henrissat B."/>
            <person name="Hofmann G."/>
            <person name="Homan T."/>
            <person name="Horio T."/>
            <person name="Horiuchi H."/>
            <person name="James S."/>
            <person name="Jones M."/>
            <person name="Karaffa L."/>
            <person name="Karanyi Z."/>
            <person name="Kato M."/>
            <person name="Keller N."/>
            <person name="Kelly D.E."/>
            <person name="Kiel J.A."/>
            <person name="Kim J.M."/>
            <person name="van der Klei I.J."/>
            <person name="Klis F.M."/>
            <person name="Kovalchuk A."/>
            <person name="Krasevec N."/>
            <person name="Kubicek C.P."/>
            <person name="Liu B."/>
            <person name="Maccabe A."/>
            <person name="Meyer V."/>
            <person name="Mirabito P."/>
            <person name="Miskei M."/>
            <person name="Mos M."/>
            <person name="Mullins J."/>
            <person name="Nelson D.R."/>
            <person name="Nielsen J."/>
            <person name="Oakley B.R."/>
            <person name="Osmani S.A."/>
            <person name="Pakula T."/>
            <person name="Paszewski A."/>
            <person name="Paulsen I."/>
            <person name="Pilsyk S."/>
            <person name="Pocsi I."/>
            <person name="Punt P.J."/>
            <person name="Ram A.F."/>
            <person name="Ren Q."/>
            <person name="Robellet X."/>
            <person name="Robson G."/>
            <person name="Seiboth B."/>
            <person name="van Solingen P."/>
            <person name="Specht T."/>
            <person name="Sun J."/>
            <person name="Taheri-Talesh N."/>
            <person name="Takeshita N."/>
            <person name="Ussery D."/>
            <person name="vanKuyk P.A."/>
            <person name="Visser H."/>
            <person name="van de Vondervoort P.J."/>
            <person name="de Vries R.P."/>
            <person name="Walton J."/>
            <person name="Xiang X."/>
            <person name="Xiong Y."/>
            <person name="Zeng A.P."/>
            <person name="Brandt B.W."/>
            <person name="Cornell M.J."/>
            <person name="van den Hondel C.A."/>
            <person name="Visser J."/>
            <person name="Oliver S.G."/>
            <person name="Turner G."/>
        </authorList>
    </citation>
    <scope>GENOME REANNOTATION</scope>
    <source>
        <strain evidence="2">FGSC A4 / ATCC 38163 / CBS 112.46 / NRRL 194 / M139</strain>
    </source>
</reference>
<dbReference type="GeneID" id="74897203"/>
<organism evidence="1 2">
    <name type="scientific">Emericella nidulans (strain FGSC A4 / ATCC 38163 / CBS 112.46 / NRRL 194 / M139)</name>
    <name type="common">Aspergillus nidulans</name>
    <dbReference type="NCBI Taxonomy" id="227321"/>
    <lineage>
        <taxon>Eukaryota</taxon>
        <taxon>Fungi</taxon>
        <taxon>Dikarya</taxon>
        <taxon>Ascomycota</taxon>
        <taxon>Pezizomycotina</taxon>
        <taxon>Eurotiomycetes</taxon>
        <taxon>Eurotiomycetidae</taxon>
        <taxon>Eurotiales</taxon>
        <taxon>Aspergillaceae</taxon>
        <taxon>Aspergillus</taxon>
        <taxon>Aspergillus subgen. Nidulantes</taxon>
    </lineage>
</organism>
<dbReference type="EMBL" id="BN001308">
    <property type="protein sequence ID" value="CBF87289.1"/>
    <property type="molecule type" value="Genomic_DNA"/>
</dbReference>
<evidence type="ECO:0000313" key="1">
    <source>
        <dbReference type="EMBL" id="CBF87289.1"/>
    </source>
</evidence>
<dbReference type="RefSeq" id="XP_050468949.1">
    <property type="nucleotide sequence ID" value="XM_050613108.1"/>
</dbReference>
<proteinExistence type="predicted"/>
<dbReference type="Proteomes" id="UP000000560">
    <property type="component" value="Chromosome VIII"/>
</dbReference>
<dbReference type="AlphaFoldDB" id="C8VQB1"/>
<evidence type="ECO:0000313" key="2">
    <source>
        <dbReference type="Proteomes" id="UP000000560"/>
    </source>
</evidence>
<dbReference type="InParanoid" id="C8VQB1"/>
<reference evidence="2" key="1">
    <citation type="journal article" date="2005" name="Nature">
        <title>Sequencing of Aspergillus nidulans and comparative analysis with A. fumigatus and A. oryzae.</title>
        <authorList>
            <person name="Galagan J.E."/>
            <person name="Calvo S.E."/>
            <person name="Cuomo C."/>
            <person name="Ma L.J."/>
            <person name="Wortman J.R."/>
            <person name="Batzoglou S."/>
            <person name="Lee S.I."/>
            <person name="Basturkmen M."/>
            <person name="Spevak C.C."/>
            <person name="Clutterbuck J."/>
            <person name="Kapitonov V."/>
            <person name="Jurka J."/>
            <person name="Scazzocchio C."/>
            <person name="Farman M."/>
            <person name="Butler J."/>
            <person name="Purcell S."/>
            <person name="Harris S."/>
            <person name="Braus G.H."/>
            <person name="Draht O."/>
            <person name="Busch S."/>
            <person name="D'Enfert C."/>
            <person name="Bouchier C."/>
            <person name="Goldman G.H."/>
            <person name="Bell-Pedersen D."/>
            <person name="Griffiths-Jones S."/>
            <person name="Doonan J.H."/>
            <person name="Yu J."/>
            <person name="Vienken K."/>
            <person name="Pain A."/>
            <person name="Freitag M."/>
            <person name="Selker E.U."/>
            <person name="Archer D.B."/>
            <person name="Penalva M.A."/>
            <person name="Oakley B.R."/>
            <person name="Momany M."/>
            <person name="Tanaka T."/>
            <person name="Kumagai T."/>
            <person name="Asai K."/>
            <person name="Machida M."/>
            <person name="Nierman W.C."/>
            <person name="Denning D.W."/>
            <person name="Caddick M."/>
            <person name="Hynes M."/>
            <person name="Paoletti M."/>
            <person name="Fischer R."/>
            <person name="Miller B."/>
            <person name="Dyer P."/>
            <person name="Sachs M.S."/>
            <person name="Osmani S.A."/>
            <person name="Birren B.W."/>
        </authorList>
    </citation>
    <scope>NUCLEOTIDE SEQUENCE [LARGE SCALE GENOMIC DNA]</scope>
    <source>
        <strain evidence="2">FGSC A4 / ATCC 38163 / CBS 112.46 / NRRL 194 / M139</strain>
    </source>
</reference>
<accession>C8VQB1</accession>
<sequence>MVSLVPSKIAKSLEEQAMGHQEQRRQQLAAIKRADNATDDEAARDAVARVQAPRLKAIMRGSCAVLKSIYTMRRQKSLVSISPTLCM</sequence>
<dbReference type="HOGENOM" id="CLU_2483347_0_0_1"/>